<feature type="active site" evidence="9">
    <location>
        <position position="132"/>
    </location>
</feature>
<dbReference type="Pfam" id="PF02661">
    <property type="entry name" value="Fic"/>
    <property type="match status" value="1"/>
</dbReference>
<dbReference type="EMBL" id="MFDE01000038">
    <property type="protein sequence ID" value="OGE37688.1"/>
    <property type="molecule type" value="Genomic_DNA"/>
</dbReference>
<keyword evidence="6" id="KW-0067">ATP-binding</keyword>
<keyword evidence="2" id="KW-0812">Transmembrane</keyword>
<proteinExistence type="predicted"/>
<comment type="subcellular location">
    <subcellularLocation>
        <location evidence="1">Membrane</location>
        <topology evidence="1">Single-pass membrane protein</topology>
    </subcellularLocation>
</comment>
<dbReference type="GO" id="GO:0016020">
    <property type="term" value="C:membrane"/>
    <property type="evidence" value="ECO:0007669"/>
    <property type="project" value="UniProtKB-SubCell"/>
</dbReference>
<evidence type="ECO:0000256" key="8">
    <source>
        <dbReference type="ARBA" id="ARBA00023136"/>
    </source>
</evidence>
<dbReference type="PANTHER" id="PTHR13504:SF34">
    <property type="entry name" value="PROTEIN ADENYLYLTRANSFERASE FICD"/>
    <property type="match status" value="1"/>
</dbReference>
<reference evidence="11 12" key="1">
    <citation type="journal article" date="2016" name="Nat. Commun.">
        <title>Thousands of microbial genomes shed light on interconnected biogeochemical processes in an aquifer system.</title>
        <authorList>
            <person name="Anantharaman K."/>
            <person name="Brown C.T."/>
            <person name="Hug L.A."/>
            <person name="Sharon I."/>
            <person name="Castelle C.J."/>
            <person name="Probst A.J."/>
            <person name="Thomas B.C."/>
            <person name="Singh A."/>
            <person name="Wilkins M.J."/>
            <person name="Karaoz U."/>
            <person name="Brodie E.L."/>
            <person name="Williams K.H."/>
            <person name="Hubbard S.S."/>
            <person name="Banfield J.F."/>
        </authorList>
    </citation>
    <scope>NUCLEOTIDE SEQUENCE [LARGE SCALE GENOMIC DNA]</scope>
</reference>
<evidence type="ECO:0000256" key="3">
    <source>
        <dbReference type="ARBA" id="ARBA00022737"/>
    </source>
</evidence>
<keyword evidence="3" id="KW-0677">Repeat</keyword>
<evidence type="ECO:0000313" key="12">
    <source>
        <dbReference type="Proteomes" id="UP000176527"/>
    </source>
</evidence>
<name>A0A1F5KA51_9BACT</name>
<evidence type="ECO:0000256" key="1">
    <source>
        <dbReference type="ARBA" id="ARBA00004167"/>
    </source>
</evidence>
<evidence type="ECO:0000256" key="6">
    <source>
        <dbReference type="ARBA" id="ARBA00022840"/>
    </source>
</evidence>
<evidence type="ECO:0000259" key="10">
    <source>
        <dbReference type="PROSITE" id="PS51459"/>
    </source>
</evidence>
<dbReference type="Proteomes" id="UP000176527">
    <property type="component" value="Unassembled WGS sequence"/>
</dbReference>
<keyword evidence="7" id="KW-1133">Transmembrane helix</keyword>
<protein>
    <recommendedName>
        <fullName evidence="10">Fido domain-containing protein</fullName>
    </recommendedName>
</protein>
<dbReference type="InterPro" id="IPR036597">
    <property type="entry name" value="Fido-like_dom_sf"/>
</dbReference>
<evidence type="ECO:0000256" key="5">
    <source>
        <dbReference type="ARBA" id="ARBA00022803"/>
    </source>
</evidence>
<keyword evidence="5" id="KW-0802">TPR repeat</keyword>
<dbReference type="Gene3D" id="1.10.3290.10">
    <property type="entry name" value="Fido-like domain"/>
    <property type="match status" value="1"/>
</dbReference>
<comment type="caution">
    <text evidence="11">The sequence shown here is derived from an EMBL/GenBank/DDBJ whole genome shotgun (WGS) entry which is preliminary data.</text>
</comment>
<gene>
    <name evidence="11" type="ORF">A3F00_04520</name>
</gene>
<dbReference type="PROSITE" id="PS51459">
    <property type="entry name" value="FIDO"/>
    <property type="match status" value="1"/>
</dbReference>
<dbReference type="PANTHER" id="PTHR13504">
    <property type="entry name" value="FIDO DOMAIN-CONTAINING PROTEIN DDB_G0283145"/>
    <property type="match status" value="1"/>
</dbReference>
<evidence type="ECO:0000256" key="2">
    <source>
        <dbReference type="ARBA" id="ARBA00022692"/>
    </source>
</evidence>
<dbReference type="SUPFAM" id="SSF140931">
    <property type="entry name" value="Fic-like"/>
    <property type="match status" value="1"/>
</dbReference>
<evidence type="ECO:0000256" key="4">
    <source>
        <dbReference type="ARBA" id="ARBA00022741"/>
    </source>
</evidence>
<organism evidence="11 12">
    <name type="scientific">Candidatus Daviesbacteria bacterium RIFCSPHIGHO2_12_FULL_37_11</name>
    <dbReference type="NCBI Taxonomy" id="1797777"/>
    <lineage>
        <taxon>Bacteria</taxon>
        <taxon>Candidatus Daviesiibacteriota</taxon>
    </lineage>
</organism>
<keyword evidence="8" id="KW-0472">Membrane</keyword>
<dbReference type="InterPro" id="IPR003812">
    <property type="entry name" value="Fido"/>
</dbReference>
<keyword evidence="4" id="KW-0547">Nucleotide-binding</keyword>
<evidence type="ECO:0000256" key="9">
    <source>
        <dbReference type="PIRSR" id="PIRSR640198-1"/>
    </source>
</evidence>
<accession>A0A1F5KA51</accession>
<evidence type="ECO:0000256" key="7">
    <source>
        <dbReference type="ARBA" id="ARBA00022989"/>
    </source>
</evidence>
<feature type="domain" description="Fido" evidence="10">
    <location>
        <begin position="45"/>
        <end position="201"/>
    </location>
</feature>
<dbReference type="InterPro" id="IPR040198">
    <property type="entry name" value="Fido_containing"/>
</dbReference>
<dbReference type="GO" id="GO:0005524">
    <property type="term" value="F:ATP binding"/>
    <property type="evidence" value="ECO:0007669"/>
    <property type="project" value="UniProtKB-KW"/>
</dbReference>
<sequence>MEVSPKIQIDQGEEKRLVLFCGQRASSFIKDVVSGKTVDGKKYRFDAEFVMEIHDRVSLAPGVKGLLRQTDSTTVGGEPVIGSYEQLLFKMSLFGRWLQEQIGELKENPEDLLLAIKIAAAAHYGLVQRQFHPFDNGNGRTARALMNAILMSQSYELTAHGLAIPPIPIVRTDKDEGHYIRCLRAVDKTRVLNPLMSFIAQKWLESLEERMQKIKTQIKKPKTKADQLLFAKLESRQQLLRDFLKTDFNNGESKQNGNGNYKVYPVPDYFALKYIKVSNA</sequence>
<dbReference type="AlphaFoldDB" id="A0A1F5KA51"/>
<evidence type="ECO:0000313" key="11">
    <source>
        <dbReference type="EMBL" id="OGE37688.1"/>
    </source>
</evidence>